<protein>
    <submittedName>
        <fullName evidence="1">Uncharacterized protein</fullName>
    </submittedName>
</protein>
<dbReference type="EMBL" id="JAUDZG010000005">
    <property type="protein sequence ID" value="KAK3304199.1"/>
    <property type="molecule type" value="Genomic_DNA"/>
</dbReference>
<evidence type="ECO:0000313" key="2">
    <source>
        <dbReference type="Proteomes" id="UP001273166"/>
    </source>
</evidence>
<organism evidence="1 2">
    <name type="scientific">Chaetomium strumarium</name>
    <dbReference type="NCBI Taxonomy" id="1170767"/>
    <lineage>
        <taxon>Eukaryota</taxon>
        <taxon>Fungi</taxon>
        <taxon>Dikarya</taxon>
        <taxon>Ascomycota</taxon>
        <taxon>Pezizomycotina</taxon>
        <taxon>Sordariomycetes</taxon>
        <taxon>Sordariomycetidae</taxon>
        <taxon>Sordariales</taxon>
        <taxon>Chaetomiaceae</taxon>
        <taxon>Chaetomium</taxon>
    </lineage>
</organism>
<reference evidence="1" key="1">
    <citation type="journal article" date="2023" name="Mol. Phylogenet. Evol.">
        <title>Genome-scale phylogeny and comparative genomics of the fungal order Sordariales.</title>
        <authorList>
            <person name="Hensen N."/>
            <person name="Bonometti L."/>
            <person name="Westerberg I."/>
            <person name="Brannstrom I.O."/>
            <person name="Guillou S."/>
            <person name="Cros-Aarteil S."/>
            <person name="Calhoun S."/>
            <person name="Haridas S."/>
            <person name="Kuo A."/>
            <person name="Mondo S."/>
            <person name="Pangilinan J."/>
            <person name="Riley R."/>
            <person name="LaButti K."/>
            <person name="Andreopoulos B."/>
            <person name="Lipzen A."/>
            <person name="Chen C."/>
            <person name="Yan M."/>
            <person name="Daum C."/>
            <person name="Ng V."/>
            <person name="Clum A."/>
            <person name="Steindorff A."/>
            <person name="Ohm R.A."/>
            <person name="Martin F."/>
            <person name="Silar P."/>
            <person name="Natvig D.O."/>
            <person name="Lalanne C."/>
            <person name="Gautier V."/>
            <person name="Ament-Velasquez S.L."/>
            <person name="Kruys A."/>
            <person name="Hutchinson M.I."/>
            <person name="Powell A.J."/>
            <person name="Barry K."/>
            <person name="Miller A.N."/>
            <person name="Grigoriev I.V."/>
            <person name="Debuchy R."/>
            <person name="Gladieux P."/>
            <person name="Hiltunen Thoren M."/>
            <person name="Johannesson H."/>
        </authorList>
    </citation>
    <scope>NUCLEOTIDE SEQUENCE</scope>
    <source>
        <strain evidence="1">CBS 333.67</strain>
    </source>
</reference>
<dbReference type="Proteomes" id="UP001273166">
    <property type="component" value="Unassembled WGS sequence"/>
</dbReference>
<dbReference type="GeneID" id="87881794"/>
<dbReference type="AlphaFoldDB" id="A0AAJ0GQC0"/>
<name>A0AAJ0GQC0_9PEZI</name>
<accession>A0AAJ0GQC0</accession>
<proteinExistence type="predicted"/>
<sequence length="202" mass="22571">MLMANLLCTFAHRNGSSWRAPTSTYVAGSDCSSLTPADHKGFETYSSYFPTHYEYRREQNALSDRGDDQLSFADYGSSTYTDLPNWYSRSHAKETFASKRRASDIFGGRLTNCVIFVTCLSGSGGTTARPCLARWKINRYLLRCSSLPIDPHYQKKPCSDTVFRALKDGGCFSSFCDLGVSTAVLHHQTSFCINATTEFLRV</sequence>
<dbReference type="RefSeq" id="XP_062719979.1">
    <property type="nucleotide sequence ID" value="XM_062862965.1"/>
</dbReference>
<reference evidence="1" key="2">
    <citation type="submission" date="2023-06" db="EMBL/GenBank/DDBJ databases">
        <authorList>
            <consortium name="Lawrence Berkeley National Laboratory"/>
            <person name="Mondo S.J."/>
            <person name="Hensen N."/>
            <person name="Bonometti L."/>
            <person name="Westerberg I."/>
            <person name="Brannstrom I.O."/>
            <person name="Guillou S."/>
            <person name="Cros-Aarteil S."/>
            <person name="Calhoun S."/>
            <person name="Haridas S."/>
            <person name="Kuo A."/>
            <person name="Pangilinan J."/>
            <person name="Riley R."/>
            <person name="Labutti K."/>
            <person name="Andreopoulos B."/>
            <person name="Lipzen A."/>
            <person name="Chen C."/>
            <person name="Yanf M."/>
            <person name="Daum C."/>
            <person name="Ng V."/>
            <person name="Clum A."/>
            <person name="Steindorff A."/>
            <person name="Ohm R."/>
            <person name="Martin F."/>
            <person name="Silar P."/>
            <person name="Natvig D."/>
            <person name="Lalanne C."/>
            <person name="Gautier V."/>
            <person name="Ament-Velasquez S.L."/>
            <person name="Kruys A."/>
            <person name="Hutchinson M.I."/>
            <person name="Powell A.J."/>
            <person name="Barry K."/>
            <person name="Miller A.N."/>
            <person name="Grigoriev I.V."/>
            <person name="Debuchy R."/>
            <person name="Gladieux P."/>
            <person name="Thoren M.H."/>
            <person name="Johannesson H."/>
        </authorList>
    </citation>
    <scope>NUCLEOTIDE SEQUENCE</scope>
    <source>
        <strain evidence="1">CBS 333.67</strain>
    </source>
</reference>
<gene>
    <name evidence="1" type="ORF">B0T15DRAFT_232588</name>
</gene>
<keyword evidence="2" id="KW-1185">Reference proteome</keyword>
<comment type="caution">
    <text evidence="1">The sequence shown here is derived from an EMBL/GenBank/DDBJ whole genome shotgun (WGS) entry which is preliminary data.</text>
</comment>
<evidence type="ECO:0000313" key="1">
    <source>
        <dbReference type="EMBL" id="KAK3304199.1"/>
    </source>
</evidence>